<dbReference type="InterPro" id="IPR016047">
    <property type="entry name" value="M23ase_b-sheet_dom"/>
</dbReference>
<dbReference type="GO" id="GO:0006508">
    <property type="term" value="P:proteolysis"/>
    <property type="evidence" value="ECO:0007669"/>
    <property type="project" value="UniProtKB-KW"/>
</dbReference>
<keyword evidence="3" id="KW-0645">Protease</keyword>
<comment type="caution">
    <text evidence="11">The sequence shown here is derived from an EMBL/GenBank/DDBJ whole genome shotgun (WGS) entry which is preliminary data.</text>
</comment>
<dbReference type="CDD" id="cd12797">
    <property type="entry name" value="M23_peptidase"/>
    <property type="match status" value="1"/>
</dbReference>
<dbReference type="InterPro" id="IPR050570">
    <property type="entry name" value="Cell_wall_metabolism_enzyme"/>
</dbReference>
<feature type="transmembrane region" description="Helical" evidence="8">
    <location>
        <begin position="5"/>
        <end position="23"/>
    </location>
</feature>
<dbReference type="GO" id="GO:0030313">
    <property type="term" value="C:cell envelope"/>
    <property type="evidence" value="ECO:0007669"/>
    <property type="project" value="UniProtKB-SubCell"/>
</dbReference>
<keyword evidence="7" id="KW-0482">Metalloprotease</keyword>
<dbReference type="Pfam" id="PF19425">
    <property type="entry name" value="Csd3_N2"/>
    <property type="match status" value="1"/>
</dbReference>
<comment type="cofactor">
    <cofactor evidence="1">
        <name>Zn(2+)</name>
        <dbReference type="ChEBI" id="CHEBI:29105"/>
    </cofactor>
</comment>
<gene>
    <name evidence="11" type="ORF">OB69_11860</name>
</gene>
<dbReference type="RefSeq" id="WP_053223952.1">
    <property type="nucleotide sequence ID" value="NZ_JSVA01000012.1"/>
</dbReference>
<comment type="subcellular location">
    <subcellularLocation>
        <location evidence="2">Cell envelope</location>
    </subcellularLocation>
</comment>
<reference evidence="12" key="1">
    <citation type="submission" date="2014-11" db="EMBL/GenBank/DDBJ databases">
        <title>Genome sequencing of Roseivirga sp. D-25.</title>
        <authorList>
            <person name="Selvaratnam C."/>
            <person name="Thevarajoo S."/>
            <person name="Goh K.M."/>
            <person name="Eee R."/>
            <person name="Chan K.-G."/>
            <person name="Chong C.S."/>
        </authorList>
    </citation>
    <scope>NUCLEOTIDE SEQUENCE [LARGE SCALE GENOMIC DNA]</scope>
    <source>
        <strain evidence="12">D-25</strain>
    </source>
</reference>
<sequence length="425" mass="48398">MKKNLGLASVVSLVVVVVLYFYFSKKSTPSIEENIPMNEVAEISEPLYKFGIPLDEYQMLEGKIKRNQTIADILLPFNISNQDIFSIDRLSKDVFSVRNFVPNRDYTLFYTEDSIKRAAYFVYEPSPLEYVVYQLKDSISIYKEEREVETIEKTMSGRITVSLDHSIREKGGSAALVSAVADVFGWQIDMRSLQVGDWFKVIYEERQVNGEPIGIGKVLGAEFNHIRNNYMAYAYDQGDGFDYYDDLGESLQRAFLRYPVEFSRISSRYNKNRLHPVLNTRRAHLGTDFAAAKGTPIKAAADGVIIARGYTGGNGNYVKIRHNGTYTTGYLHMSKFGNYKNGQKVKKGDIIGYVGSTGLATGNHLCFRFWKRGEQVDFLREDLPAEKPLSAEHIIKFEAMKELMDKKLNDIPMDWVEDVITASNR</sequence>
<dbReference type="PATRIC" id="fig|1566026.4.peg.662"/>
<evidence type="ECO:0000256" key="1">
    <source>
        <dbReference type="ARBA" id="ARBA00001947"/>
    </source>
</evidence>
<dbReference type="EMBL" id="JSVA01000012">
    <property type="protein sequence ID" value="KOF02467.1"/>
    <property type="molecule type" value="Genomic_DNA"/>
</dbReference>
<dbReference type="GO" id="GO:0046872">
    <property type="term" value="F:metal ion binding"/>
    <property type="evidence" value="ECO:0007669"/>
    <property type="project" value="UniProtKB-KW"/>
</dbReference>
<keyword evidence="4" id="KW-0479">Metal-binding</keyword>
<evidence type="ECO:0000259" key="10">
    <source>
        <dbReference type="Pfam" id="PF19425"/>
    </source>
</evidence>
<dbReference type="InterPro" id="IPR045834">
    <property type="entry name" value="Csd3_N2"/>
</dbReference>
<accession>A0A0L8AJQ3</accession>
<organism evidence="11 12">
    <name type="scientific">Roseivirga seohaensis subsp. aquiponti</name>
    <dbReference type="NCBI Taxonomy" id="1566026"/>
    <lineage>
        <taxon>Bacteria</taxon>
        <taxon>Pseudomonadati</taxon>
        <taxon>Bacteroidota</taxon>
        <taxon>Cytophagia</taxon>
        <taxon>Cytophagales</taxon>
        <taxon>Roseivirgaceae</taxon>
        <taxon>Roseivirga</taxon>
    </lineage>
</organism>
<dbReference type="AlphaFoldDB" id="A0A0L8AJQ3"/>
<dbReference type="PANTHER" id="PTHR21666">
    <property type="entry name" value="PEPTIDASE-RELATED"/>
    <property type="match status" value="1"/>
</dbReference>
<proteinExistence type="predicted"/>
<keyword evidence="8" id="KW-0812">Transmembrane</keyword>
<keyword evidence="12" id="KW-1185">Reference proteome</keyword>
<protein>
    <submittedName>
        <fullName evidence="11">Uncharacterized protein</fullName>
    </submittedName>
</protein>
<evidence type="ECO:0000256" key="4">
    <source>
        <dbReference type="ARBA" id="ARBA00022723"/>
    </source>
</evidence>
<dbReference type="Pfam" id="PF01551">
    <property type="entry name" value="Peptidase_M23"/>
    <property type="match status" value="1"/>
</dbReference>
<keyword evidence="8" id="KW-0472">Membrane</keyword>
<evidence type="ECO:0000256" key="2">
    <source>
        <dbReference type="ARBA" id="ARBA00004196"/>
    </source>
</evidence>
<keyword evidence="6" id="KW-0862">Zinc</keyword>
<dbReference type="SUPFAM" id="SSF51261">
    <property type="entry name" value="Duplicated hybrid motif"/>
    <property type="match status" value="1"/>
</dbReference>
<evidence type="ECO:0000256" key="3">
    <source>
        <dbReference type="ARBA" id="ARBA00022670"/>
    </source>
</evidence>
<evidence type="ECO:0000256" key="7">
    <source>
        <dbReference type="ARBA" id="ARBA00023049"/>
    </source>
</evidence>
<keyword evidence="8" id="KW-1133">Transmembrane helix</keyword>
<feature type="domain" description="M23ase beta-sheet core" evidence="9">
    <location>
        <begin position="283"/>
        <end position="377"/>
    </location>
</feature>
<dbReference type="GO" id="GO:0004222">
    <property type="term" value="F:metalloendopeptidase activity"/>
    <property type="evidence" value="ECO:0007669"/>
    <property type="project" value="TreeGrafter"/>
</dbReference>
<dbReference type="InterPro" id="IPR011055">
    <property type="entry name" value="Dup_hybrid_motif"/>
</dbReference>
<dbReference type="PANTHER" id="PTHR21666:SF288">
    <property type="entry name" value="CELL DIVISION PROTEIN YTFB"/>
    <property type="match status" value="1"/>
</dbReference>
<keyword evidence="5" id="KW-0378">Hydrolase</keyword>
<evidence type="ECO:0000256" key="5">
    <source>
        <dbReference type="ARBA" id="ARBA00022801"/>
    </source>
</evidence>
<evidence type="ECO:0000313" key="11">
    <source>
        <dbReference type="EMBL" id="KOF02467.1"/>
    </source>
</evidence>
<evidence type="ECO:0000256" key="6">
    <source>
        <dbReference type="ARBA" id="ARBA00022833"/>
    </source>
</evidence>
<dbReference type="Proteomes" id="UP000036908">
    <property type="component" value="Unassembled WGS sequence"/>
</dbReference>
<dbReference type="Gene3D" id="3.10.450.350">
    <property type="match status" value="1"/>
</dbReference>
<evidence type="ECO:0000313" key="12">
    <source>
        <dbReference type="Proteomes" id="UP000036908"/>
    </source>
</evidence>
<dbReference type="OrthoDB" id="9810477at2"/>
<dbReference type="Gene3D" id="2.70.70.10">
    <property type="entry name" value="Glucose Permease (Domain IIA)"/>
    <property type="match status" value="1"/>
</dbReference>
<evidence type="ECO:0000256" key="8">
    <source>
        <dbReference type="SAM" id="Phobius"/>
    </source>
</evidence>
<feature type="domain" description="Csd3-like second N-terminal" evidence="10">
    <location>
        <begin position="152"/>
        <end position="270"/>
    </location>
</feature>
<name>A0A0L8AJQ3_9BACT</name>
<evidence type="ECO:0000259" key="9">
    <source>
        <dbReference type="Pfam" id="PF01551"/>
    </source>
</evidence>